<keyword evidence="2" id="KW-0012">Acyltransferase</keyword>
<dbReference type="Pfam" id="PF00583">
    <property type="entry name" value="Acetyltransf_1"/>
    <property type="match status" value="1"/>
</dbReference>
<dbReference type="PANTHER" id="PTHR43877">
    <property type="entry name" value="AMINOALKYLPHOSPHONATE N-ACETYLTRANSFERASE-RELATED-RELATED"/>
    <property type="match status" value="1"/>
</dbReference>
<evidence type="ECO:0000256" key="2">
    <source>
        <dbReference type="ARBA" id="ARBA00023315"/>
    </source>
</evidence>
<accession>A0A1U7D4L9</accession>
<evidence type="ECO:0000313" key="5">
    <source>
        <dbReference type="Proteomes" id="UP000186559"/>
    </source>
</evidence>
<evidence type="ECO:0000256" key="1">
    <source>
        <dbReference type="ARBA" id="ARBA00022679"/>
    </source>
</evidence>
<keyword evidence="1 4" id="KW-0808">Transferase</keyword>
<gene>
    <name evidence="4" type="ORF">Ga0080559_TMP2257</name>
</gene>
<dbReference type="PANTHER" id="PTHR43877:SF2">
    <property type="entry name" value="AMINOALKYLPHOSPHONATE N-ACETYLTRANSFERASE-RELATED"/>
    <property type="match status" value="1"/>
</dbReference>
<proteinExistence type="predicted"/>
<dbReference type="Gene3D" id="3.40.630.30">
    <property type="match status" value="1"/>
</dbReference>
<dbReference type="EMBL" id="CP014796">
    <property type="protein sequence ID" value="APX23053.1"/>
    <property type="molecule type" value="Genomic_DNA"/>
</dbReference>
<evidence type="ECO:0000259" key="3">
    <source>
        <dbReference type="PROSITE" id="PS51186"/>
    </source>
</evidence>
<reference evidence="4 5" key="1">
    <citation type="submission" date="2016-03" db="EMBL/GenBank/DDBJ databases">
        <title>Deep-sea bacteria in the southern Pacific.</title>
        <authorList>
            <person name="Tang K."/>
        </authorList>
    </citation>
    <scope>NUCLEOTIDE SEQUENCE [LARGE SCALE GENOMIC DNA]</scope>
    <source>
        <strain evidence="4 5">JLT2016</strain>
    </source>
</reference>
<dbReference type="GO" id="GO:0016747">
    <property type="term" value="F:acyltransferase activity, transferring groups other than amino-acyl groups"/>
    <property type="evidence" value="ECO:0007669"/>
    <property type="project" value="InterPro"/>
</dbReference>
<protein>
    <submittedName>
        <fullName evidence="4">Acetyltransferase, N-acetylglutamate synthase</fullName>
    </submittedName>
</protein>
<dbReference type="STRING" id="1229727.Ga0080559_TMP2257"/>
<dbReference type="RefSeq" id="WP_076623211.1">
    <property type="nucleotide sequence ID" value="NZ_BMEW01000005.1"/>
</dbReference>
<organism evidence="4 5">
    <name type="scientific">Salipiger profundus</name>
    <dbReference type="NCBI Taxonomy" id="1229727"/>
    <lineage>
        <taxon>Bacteria</taxon>
        <taxon>Pseudomonadati</taxon>
        <taxon>Pseudomonadota</taxon>
        <taxon>Alphaproteobacteria</taxon>
        <taxon>Rhodobacterales</taxon>
        <taxon>Roseobacteraceae</taxon>
        <taxon>Salipiger</taxon>
    </lineage>
</organism>
<dbReference type="AlphaFoldDB" id="A0A1U7D4L9"/>
<dbReference type="SUPFAM" id="SSF55729">
    <property type="entry name" value="Acyl-CoA N-acyltransferases (Nat)"/>
    <property type="match status" value="1"/>
</dbReference>
<dbReference type="OrthoDB" id="9789603at2"/>
<sequence>MSGITMRRATEVDVPAIVAMLADDPLGATREALGPPLSEAYVTAFRAIDADPNQLLAVADRDGAVVGTLQLTFIAGLSRKGALRGQIEAVRVAAPARGEGLGGRMIEWAIGQCRDHGCVMVQLTSDASRAEAHRFYERLGFSASHVGFKRPL</sequence>
<dbReference type="PROSITE" id="PS51186">
    <property type="entry name" value="GNAT"/>
    <property type="match status" value="1"/>
</dbReference>
<evidence type="ECO:0000313" key="4">
    <source>
        <dbReference type="EMBL" id="APX23053.1"/>
    </source>
</evidence>
<dbReference type="KEGG" id="tpro:Ga0080559_TMP2257"/>
<feature type="domain" description="N-acetyltransferase" evidence="3">
    <location>
        <begin position="4"/>
        <end position="152"/>
    </location>
</feature>
<keyword evidence="5" id="KW-1185">Reference proteome</keyword>
<dbReference type="InterPro" id="IPR050832">
    <property type="entry name" value="Bact_Acetyltransf"/>
</dbReference>
<dbReference type="CDD" id="cd04301">
    <property type="entry name" value="NAT_SF"/>
    <property type="match status" value="1"/>
</dbReference>
<name>A0A1U7D4L9_9RHOB</name>
<dbReference type="InterPro" id="IPR000182">
    <property type="entry name" value="GNAT_dom"/>
</dbReference>
<dbReference type="Proteomes" id="UP000186559">
    <property type="component" value="Chromosome"/>
</dbReference>
<dbReference type="InterPro" id="IPR016181">
    <property type="entry name" value="Acyl_CoA_acyltransferase"/>
</dbReference>